<evidence type="ECO:0000256" key="3">
    <source>
        <dbReference type="ARBA" id="ARBA00023052"/>
    </source>
</evidence>
<dbReference type="SMART" id="SM00861">
    <property type="entry name" value="Transket_pyr"/>
    <property type="match status" value="1"/>
</dbReference>
<dbReference type="Proteomes" id="UP000198948">
    <property type="component" value="Unassembled WGS sequence"/>
</dbReference>
<dbReference type="Gene3D" id="3.40.50.920">
    <property type="match status" value="1"/>
</dbReference>
<dbReference type="Pfam" id="PF02779">
    <property type="entry name" value="Transket_pyr"/>
    <property type="match status" value="1"/>
</dbReference>
<feature type="domain" description="Transketolase-like pyrimidine-binding" evidence="4">
    <location>
        <begin position="3"/>
        <end position="178"/>
    </location>
</feature>
<dbReference type="STRING" id="142588.SAMN04488559_11748"/>
<gene>
    <name evidence="5" type="ORF">SAMN04488559_11748</name>
</gene>
<dbReference type="AlphaFoldDB" id="A0A1H9TXL9"/>
<dbReference type="OrthoDB" id="9771835at2"/>
<dbReference type="InterPro" id="IPR033248">
    <property type="entry name" value="Transketolase_C"/>
</dbReference>
<reference evidence="5 6" key="1">
    <citation type="submission" date="2016-10" db="EMBL/GenBank/DDBJ databases">
        <authorList>
            <person name="de Groot N.N."/>
        </authorList>
    </citation>
    <scope>NUCLEOTIDE SEQUENCE [LARGE SCALE GENOMIC DNA]</scope>
    <source>
        <strain evidence="5 6">DSM 13760</strain>
    </source>
</reference>
<keyword evidence="3" id="KW-0786">Thiamine pyrophosphate</keyword>
<dbReference type="InterPro" id="IPR005475">
    <property type="entry name" value="Transketolase-like_Pyr-bd"/>
</dbReference>
<evidence type="ECO:0000313" key="5">
    <source>
        <dbReference type="EMBL" id="SES01714.1"/>
    </source>
</evidence>
<evidence type="ECO:0000259" key="4">
    <source>
        <dbReference type="SMART" id="SM00861"/>
    </source>
</evidence>
<dbReference type="RefSeq" id="WP_092653472.1">
    <property type="nucleotide sequence ID" value="NZ_FOHA01000017.1"/>
</dbReference>
<proteinExistence type="predicted"/>
<dbReference type="PANTHER" id="PTHR43257">
    <property type="entry name" value="PYRUVATE DEHYDROGENASE E1 COMPONENT BETA SUBUNIT"/>
    <property type="match status" value="1"/>
</dbReference>
<evidence type="ECO:0000313" key="6">
    <source>
        <dbReference type="Proteomes" id="UP000198948"/>
    </source>
</evidence>
<sequence>MKLNMIDAIHLGLQEELVRDEKIYLIGEDIGRKGGAFGATKGLQEQFGADRVMDAPLAESGIVGMALGSAMAGMRPVCEIQFADFIFPAFNQIYSEVSKLRYRTNNDFEAPMVIRAPYGGGIQGGLYHSQSIESFFAHMPGLRVVIPSGPRDAKALLKTAIRSNDPVLFLEHKKAYRSLVEVVGDAEECFPIDQAIMKKQGTDCLIITYGLFVSKAVKVAEKLAEEGYSVGVLDLVSIYPLDQATILDAAKASGKVLLLSEGNKEGNVISEVAAVLAEEILFELDAPIKRLAAPDVPAVPNAKTLEDAYLHFSETLEEETRALILF</sequence>
<name>A0A1H9TXL9_9LACT</name>
<organism evidence="5 6">
    <name type="scientific">Isobaculum melis</name>
    <dbReference type="NCBI Taxonomy" id="142588"/>
    <lineage>
        <taxon>Bacteria</taxon>
        <taxon>Bacillati</taxon>
        <taxon>Bacillota</taxon>
        <taxon>Bacilli</taxon>
        <taxon>Lactobacillales</taxon>
        <taxon>Carnobacteriaceae</taxon>
        <taxon>Isobaculum</taxon>
    </lineage>
</organism>
<dbReference type="FunFam" id="3.40.50.970:FF:000001">
    <property type="entry name" value="Pyruvate dehydrogenase E1 beta subunit"/>
    <property type="match status" value="1"/>
</dbReference>
<dbReference type="GO" id="GO:0016491">
    <property type="term" value="F:oxidoreductase activity"/>
    <property type="evidence" value="ECO:0007669"/>
    <property type="project" value="UniProtKB-KW"/>
</dbReference>
<evidence type="ECO:0000256" key="1">
    <source>
        <dbReference type="ARBA" id="ARBA00001964"/>
    </source>
</evidence>
<dbReference type="PANTHER" id="PTHR43257:SF2">
    <property type="entry name" value="PYRUVATE DEHYDROGENASE E1 COMPONENT SUBUNIT BETA"/>
    <property type="match status" value="1"/>
</dbReference>
<evidence type="ECO:0000256" key="2">
    <source>
        <dbReference type="ARBA" id="ARBA00023002"/>
    </source>
</evidence>
<keyword evidence="2" id="KW-0560">Oxidoreductase</keyword>
<protein>
    <submittedName>
        <fullName evidence="5">Branched-chain alpha-keto acid dehydrogenase E1 component</fullName>
    </submittedName>
</protein>
<dbReference type="Gene3D" id="3.40.50.970">
    <property type="match status" value="1"/>
</dbReference>
<dbReference type="CDD" id="cd07036">
    <property type="entry name" value="TPP_PYR_E1-PDHc-beta_like"/>
    <property type="match status" value="1"/>
</dbReference>
<dbReference type="Pfam" id="PF02780">
    <property type="entry name" value="Transketolase_C"/>
    <property type="match status" value="1"/>
</dbReference>
<dbReference type="SUPFAM" id="SSF52922">
    <property type="entry name" value="TK C-terminal domain-like"/>
    <property type="match status" value="1"/>
</dbReference>
<dbReference type="EMBL" id="FOHA01000017">
    <property type="protein sequence ID" value="SES01714.1"/>
    <property type="molecule type" value="Genomic_DNA"/>
</dbReference>
<accession>A0A1H9TXL9</accession>
<keyword evidence="6" id="KW-1185">Reference proteome</keyword>
<comment type="cofactor">
    <cofactor evidence="1">
        <name>thiamine diphosphate</name>
        <dbReference type="ChEBI" id="CHEBI:58937"/>
    </cofactor>
</comment>
<dbReference type="SUPFAM" id="SSF52518">
    <property type="entry name" value="Thiamin diphosphate-binding fold (THDP-binding)"/>
    <property type="match status" value="1"/>
</dbReference>
<dbReference type="InterPro" id="IPR029061">
    <property type="entry name" value="THDP-binding"/>
</dbReference>
<dbReference type="InterPro" id="IPR009014">
    <property type="entry name" value="Transketo_C/PFOR_II"/>
</dbReference>